<evidence type="ECO:0000313" key="6">
    <source>
        <dbReference type="Proteomes" id="UP001648503"/>
    </source>
</evidence>
<dbReference type="PANTHER" id="PTHR12940">
    <property type="entry name" value="ES-2 PROTEIN - RELATED"/>
    <property type="match status" value="1"/>
</dbReference>
<feature type="compositionally biased region" description="Basic and acidic residues" evidence="4">
    <location>
        <begin position="1"/>
        <end position="13"/>
    </location>
</feature>
<reference evidence="5 6" key="1">
    <citation type="submission" date="2021-02" db="EMBL/GenBank/DDBJ databases">
        <title>Variation within the Batrachochytrium salamandrivorans European outbreak.</title>
        <authorList>
            <person name="Kelly M."/>
            <person name="Pasmans F."/>
            <person name="Shea T.P."/>
            <person name="Munoz J.F."/>
            <person name="Carranza S."/>
            <person name="Cuomo C.A."/>
            <person name="Martel A."/>
        </authorList>
    </citation>
    <scope>NUCLEOTIDE SEQUENCE [LARGE SCALE GENOMIC DNA]</scope>
    <source>
        <strain evidence="5 6">AMFP18/2</strain>
    </source>
</reference>
<evidence type="ECO:0000256" key="3">
    <source>
        <dbReference type="ARBA" id="ARBA00023242"/>
    </source>
</evidence>
<evidence type="ECO:0000313" key="5">
    <source>
        <dbReference type="EMBL" id="KAH6600116.1"/>
    </source>
</evidence>
<comment type="similarity">
    <text evidence="2">Belongs to the ESS2 family.</text>
</comment>
<comment type="subcellular location">
    <subcellularLocation>
        <location evidence="1">Nucleus</location>
    </subcellularLocation>
</comment>
<proteinExistence type="inferred from homology"/>
<keyword evidence="3" id="KW-0539">Nucleus</keyword>
<evidence type="ECO:0008006" key="7">
    <source>
        <dbReference type="Google" id="ProtNLM"/>
    </source>
</evidence>
<feature type="region of interest" description="Disordered" evidence="4">
    <location>
        <begin position="490"/>
        <end position="561"/>
    </location>
</feature>
<feature type="region of interest" description="Disordered" evidence="4">
    <location>
        <begin position="1"/>
        <end position="20"/>
    </location>
</feature>
<dbReference type="Pfam" id="PF09751">
    <property type="entry name" value="Es2"/>
    <property type="match status" value="1"/>
</dbReference>
<evidence type="ECO:0000256" key="1">
    <source>
        <dbReference type="ARBA" id="ARBA00004123"/>
    </source>
</evidence>
<evidence type="ECO:0000256" key="4">
    <source>
        <dbReference type="SAM" id="MobiDB-lite"/>
    </source>
</evidence>
<dbReference type="InterPro" id="IPR019148">
    <property type="entry name" value="Nuclear_protein_DGCR14_ESS-2"/>
</dbReference>
<keyword evidence="6" id="KW-1185">Reference proteome</keyword>
<sequence>MQHIDGADNRYTKDCTTTDPIGGHASLSKLESSKGGALILPRHLQPLPPPPVATPLEEDSYIAGVSAIIERDFFPGLSKLRVQNDLLDAVHNADYGHANALRRQLAQLSGITSAHGSHGLPVLDTPMAESLSNSFLSTTPEVVHSNSTPRISKTSLSTTVDCFNQPTESDISNDPPPLNTSVTLDVFQAKYTSQDNASFLSILDRQNEANKERYHWMYDKEKKTLMLENTSNESDLVHAASAVTASGVEMLLEAPEHISKPIEGWNYKAKNALMYGPESVPLTLADLSESRGQPKSISHSATRFPTPTNSISGQLQSNMSSSQQPNTQQVWSHMAKATPGLFHGVAGAPSDSPRVSGFGFVPATPTLLPNEDIDPSDLMTWGMIQGTPLLVDSGMDHSNGPAFKMPATPRREILSMRLSNNASKALKKRSDIALGSGGSGLDTPKSTTPLLASPLVQAGSPMSLARVRALTPSRQRQLSPAAMQLLANTSLRGSPASGLRRSGHRSGGGGLDAQLRASYSGPLLSPRPSSTRRTLTHTPSSSSQTPTAHSATSKSERIKQK</sequence>
<feature type="compositionally biased region" description="Low complexity" evidence="4">
    <location>
        <begin position="536"/>
        <end position="553"/>
    </location>
</feature>
<name>A0ABQ8FKY6_9FUNG</name>
<comment type="caution">
    <text evidence="5">The sequence shown here is derived from an EMBL/GenBank/DDBJ whole genome shotgun (WGS) entry which is preliminary data.</text>
</comment>
<organism evidence="5 6">
    <name type="scientific">Batrachochytrium salamandrivorans</name>
    <dbReference type="NCBI Taxonomy" id="1357716"/>
    <lineage>
        <taxon>Eukaryota</taxon>
        <taxon>Fungi</taxon>
        <taxon>Fungi incertae sedis</taxon>
        <taxon>Chytridiomycota</taxon>
        <taxon>Chytridiomycota incertae sedis</taxon>
        <taxon>Chytridiomycetes</taxon>
        <taxon>Rhizophydiales</taxon>
        <taxon>Rhizophydiales incertae sedis</taxon>
        <taxon>Batrachochytrium</taxon>
    </lineage>
</organism>
<accession>A0ABQ8FKY6</accession>
<dbReference type="Proteomes" id="UP001648503">
    <property type="component" value="Unassembled WGS sequence"/>
</dbReference>
<dbReference type="EMBL" id="JAFCIX010000048">
    <property type="protein sequence ID" value="KAH6600116.1"/>
    <property type="molecule type" value="Genomic_DNA"/>
</dbReference>
<feature type="region of interest" description="Disordered" evidence="4">
    <location>
        <begin position="292"/>
        <end position="323"/>
    </location>
</feature>
<protein>
    <recommendedName>
        <fullName evidence="7">Protein DGCR14</fullName>
    </recommendedName>
</protein>
<evidence type="ECO:0000256" key="2">
    <source>
        <dbReference type="ARBA" id="ARBA00009072"/>
    </source>
</evidence>
<gene>
    <name evidence="5" type="ORF">BASA50_002575</name>
</gene>
<dbReference type="PANTHER" id="PTHR12940:SF0">
    <property type="entry name" value="SPLICING FACTOR ESS-2 HOMOLOG"/>
    <property type="match status" value="1"/>
</dbReference>